<reference evidence="1" key="1">
    <citation type="submission" date="2023-03" db="EMBL/GenBank/DDBJ databases">
        <title>Chromosome-scale reference genome and RAD-based genetic map of yellow starthistle (Centaurea solstitialis) reveal putative structural variation and QTLs associated with invader traits.</title>
        <authorList>
            <person name="Reatini B."/>
            <person name="Cang F.A."/>
            <person name="Jiang Q."/>
            <person name="Mckibben M.T.W."/>
            <person name="Barker M.S."/>
            <person name="Rieseberg L.H."/>
            <person name="Dlugosch K.M."/>
        </authorList>
    </citation>
    <scope>NUCLEOTIDE SEQUENCE</scope>
    <source>
        <strain evidence="1">CAN-66</strain>
        <tissue evidence="1">Leaf</tissue>
    </source>
</reference>
<gene>
    <name evidence="1" type="ORF">OSB04_014878</name>
</gene>
<protein>
    <submittedName>
        <fullName evidence="1">Uncharacterized protein</fullName>
    </submittedName>
</protein>
<dbReference type="PANTHER" id="PTHR33103">
    <property type="entry name" value="OS01G0153900 PROTEIN"/>
    <property type="match status" value="1"/>
</dbReference>
<sequence>MTATAKKDNKISLKVMVHKEKNQVVFAEADSSFVDTLFSIMTLPLGTLFRVLEKCSDKNLKTVGCLNNLYQSLVEFPDGYLTDDENKFLMLNPRTSAYDYYDYLEHNIDDTEPTRYFRCPGWLCNRPGASFTTCIDATCIYCGSSMDVEIGDQFEDENEDSVFVSNLATFIVADDLRVMPNTSDFSIRLVCDLGFTDPSHLEERTIDIGREQMVILVKAALLCKNPLTYLVFHNIHPSGGLVNPNLGTSIQHLTSNEEDTKLKKLTLRVSWQKSTSKFLFAEANQDFVDFLFGFLEIPLGTLVGKLMNANTSFECLNNLFASISNMSVGEWMKSQKLKDMLIQPQLVLKYVSENQIFPLNVPNSYEIRYYKPKLYLKAPMDGDGRYIKSPTKFMLTDDLVVTPLSSISVFTMLNKLKVPLNDVEQHAINIGIKEGLKILNAALTSNSTFTDGLLAEIIQKKRRCYSSDKRLGASGWYPLVSGSNHGSSTSATPRLWAGLRVGSGAGNGHASLWACVLGHSSDLVVPGRDQSTWTGPGRRGLVVLPNWMPGYRGCERSNSPLFGYR</sequence>
<dbReference type="Pfam" id="PF05056">
    <property type="entry name" value="DUF674"/>
    <property type="match status" value="1"/>
</dbReference>
<comment type="caution">
    <text evidence="1">The sequence shown here is derived from an EMBL/GenBank/DDBJ whole genome shotgun (WGS) entry which is preliminary data.</text>
</comment>
<dbReference type="AlphaFoldDB" id="A0AA38T5Q2"/>
<organism evidence="1 2">
    <name type="scientific">Centaurea solstitialis</name>
    <name type="common">yellow star-thistle</name>
    <dbReference type="NCBI Taxonomy" id="347529"/>
    <lineage>
        <taxon>Eukaryota</taxon>
        <taxon>Viridiplantae</taxon>
        <taxon>Streptophyta</taxon>
        <taxon>Embryophyta</taxon>
        <taxon>Tracheophyta</taxon>
        <taxon>Spermatophyta</taxon>
        <taxon>Magnoliopsida</taxon>
        <taxon>eudicotyledons</taxon>
        <taxon>Gunneridae</taxon>
        <taxon>Pentapetalae</taxon>
        <taxon>asterids</taxon>
        <taxon>campanulids</taxon>
        <taxon>Asterales</taxon>
        <taxon>Asteraceae</taxon>
        <taxon>Carduoideae</taxon>
        <taxon>Cardueae</taxon>
        <taxon>Centaureinae</taxon>
        <taxon>Centaurea</taxon>
    </lineage>
</organism>
<dbReference type="PANTHER" id="PTHR33103:SF27">
    <property type="entry name" value="OS04G0594700 PROTEIN"/>
    <property type="match status" value="1"/>
</dbReference>
<accession>A0AA38T5Q2</accession>
<evidence type="ECO:0000313" key="2">
    <source>
        <dbReference type="Proteomes" id="UP001172457"/>
    </source>
</evidence>
<proteinExistence type="predicted"/>
<dbReference type="InterPro" id="IPR007750">
    <property type="entry name" value="DUF674"/>
</dbReference>
<dbReference type="Proteomes" id="UP001172457">
    <property type="component" value="Chromosome 4"/>
</dbReference>
<dbReference type="EMBL" id="JARYMX010000004">
    <property type="protein sequence ID" value="KAJ9550833.1"/>
    <property type="molecule type" value="Genomic_DNA"/>
</dbReference>
<keyword evidence="2" id="KW-1185">Reference proteome</keyword>
<name>A0AA38T5Q2_9ASTR</name>
<evidence type="ECO:0000313" key="1">
    <source>
        <dbReference type="EMBL" id="KAJ9550833.1"/>
    </source>
</evidence>